<evidence type="ECO:0000256" key="3">
    <source>
        <dbReference type="ARBA" id="ARBA00012260"/>
    </source>
</evidence>
<dbReference type="Gene3D" id="1.10.10.850">
    <property type="match status" value="1"/>
</dbReference>
<feature type="binding site" evidence="7">
    <location>
        <position position="196"/>
    </location>
    <ligand>
        <name>Mg(2+)</name>
        <dbReference type="ChEBI" id="CHEBI:18420"/>
    </ligand>
</feature>
<keyword evidence="7" id="KW-0460">Magnesium</keyword>
<evidence type="ECO:0000256" key="9">
    <source>
        <dbReference type="SAM" id="Phobius"/>
    </source>
</evidence>
<evidence type="ECO:0000256" key="8">
    <source>
        <dbReference type="SAM" id="MobiDB-lite"/>
    </source>
</evidence>
<feature type="binding site" evidence="6">
    <location>
        <position position="271"/>
    </location>
    <ligand>
        <name>substrate</name>
    </ligand>
</feature>
<dbReference type="GO" id="GO:0005759">
    <property type="term" value="C:mitochondrial matrix"/>
    <property type="evidence" value="ECO:0007669"/>
    <property type="project" value="TreeGrafter"/>
</dbReference>
<feature type="binding site" evidence="6">
    <location>
        <begin position="125"/>
        <end position="127"/>
    </location>
    <ligand>
        <name>substrate</name>
    </ligand>
</feature>
<feature type="binding site" evidence="6">
    <location>
        <begin position="451"/>
        <end position="455"/>
    </location>
    <ligand>
        <name>substrate</name>
    </ligand>
</feature>
<comment type="similarity">
    <text evidence="2">Belongs to the isocitrate lyase/PEP mutase superfamily. Isocitrate lyase family.</text>
</comment>
<dbReference type="STRING" id="331657.A0A4U0WUX2"/>
<proteinExistence type="inferred from homology"/>
<name>A0A4U0WUX2_9PEZI</name>
<dbReference type="PROSITE" id="PS00161">
    <property type="entry name" value="ISOCITRATE_LYASE"/>
    <property type="match status" value="1"/>
</dbReference>
<evidence type="ECO:0000256" key="2">
    <source>
        <dbReference type="ARBA" id="ARBA00005704"/>
    </source>
</evidence>
<dbReference type="AlphaFoldDB" id="A0A4U0WUX2"/>
<dbReference type="FunFam" id="1.10.10.850:FF:000001">
    <property type="entry name" value="Isocitrate lyase"/>
    <property type="match status" value="1"/>
</dbReference>
<comment type="catalytic activity">
    <reaction evidence="1">
        <text>(2S,3R)-3-hydroxybutane-1,2,3-tricarboxylate = pyruvate + succinate</text>
        <dbReference type="Rhea" id="RHEA:16809"/>
        <dbReference type="ChEBI" id="CHEBI:15361"/>
        <dbReference type="ChEBI" id="CHEBI:30031"/>
        <dbReference type="ChEBI" id="CHEBI:57429"/>
        <dbReference type="EC" id="4.1.3.30"/>
    </reaction>
</comment>
<comment type="cofactor">
    <cofactor evidence="7">
        <name>Mg(2+)</name>
        <dbReference type="ChEBI" id="CHEBI:18420"/>
    </cofactor>
    <text evidence="7">Can also use Mn(2+) ion.</text>
</comment>
<dbReference type="CDD" id="cd00377">
    <property type="entry name" value="ICL_PEPM"/>
    <property type="match status" value="1"/>
</dbReference>
<organism evidence="10 11">
    <name type="scientific">Cryomyces minteri</name>
    <dbReference type="NCBI Taxonomy" id="331657"/>
    <lineage>
        <taxon>Eukaryota</taxon>
        <taxon>Fungi</taxon>
        <taxon>Dikarya</taxon>
        <taxon>Ascomycota</taxon>
        <taxon>Pezizomycotina</taxon>
        <taxon>Dothideomycetes</taxon>
        <taxon>Dothideomycetes incertae sedis</taxon>
        <taxon>Cryomyces</taxon>
    </lineage>
</organism>
<evidence type="ECO:0000256" key="4">
    <source>
        <dbReference type="ARBA" id="ARBA00023239"/>
    </source>
</evidence>
<dbReference type="PANTHER" id="PTHR21631">
    <property type="entry name" value="ISOCITRATE LYASE/MALATE SYNTHASE"/>
    <property type="match status" value="1"/>
</dbReference>
<feature type="compositionally biased region" description="Gly residues" evidence="8">
    <location>
        <begin position="576"/>
        <end position="592"/>
    </location>
</feature>
<dbReference type="PANTHER" id="PTHR21631:SF13">
    <property type="entry name" value="MITOCHONDRIAL 2-METHYLISOCITRATE LYASE ICL2"/>
    <property type="match status" value="1"/>
</dbReference>
<evidence type="ECO:0000256" key="5">
    <source>
        <dbReference type="PIRSR" id="PIRSR001362-1"/>
    </source>
</evidence>
<feature type="transmembrane region" description="Helical" evidence="9">
    <location>
        <begin position="601"/>
        <end position="622"/>
    </location>
</feature>
<feature type="region of interest" description="Disordered" evidence="8">
    <location>
        <begin position="550"/>
        <end position="592"/>
    </location>
</feature>
<gene>
    <name evidence="10" type="ORF">B0A49_05458</name>
</gene>
<dbReference type="InterPro" id="IPR040442">
    <property type="entry name" value="Pyrv_kinase-like_dom_sf"/>
</dbReference>
<feature type="binding site" evidence="6">
    <location>
        <position position="486"/>
    </location>
    <ligand>
        <name>substrate</name>
    </ligand>
</feature>
<dbReference type="Pfam" id="PF00463">
    <property type="entry name" value="ICL"/>
    <property type="match status" value="1"/>
</dbReference>
<dbReference type="NCBIfam" id="TIGR01346">
    <property type="entry name" value="isocit_lyase"/>
    <property type="match status" value="1"/>
</dbReference>
<dbReference type="InterPro" id="IPR018523">
    <property type="entry name" value="Isocitrate_lyase_ph_CS"/>
</dbReference>
<keyword evidence="7" id="KW-0479">Metal-binding</keyword>
<dbReference type="GO" id="GO:0046872">
    <property type="term" value="F:metal ion binding"/>
    <property type="evidence" value="ECO:0007669"/>
    <property type="project" value="UniProtKB-KW"/>
</dbReference>
<evidence type="ECO:0000256" key="6">
    <source>
        <dbReference type="PIRSR" id="PIRSR001362-2"/>
    </source>
</evidence>
<evidence type="ECO:0000313" key="11">
    <source>
        <dbReference type="Proteomes" id="UP000308768"/>
    </source>
</evidence>
<dbReference type="Gene3D" id="3.20.20.60">
    <property type="entry name" value="Phosphoenolpyruvate-binding domains"/>
    <property type="match status" value="1"/>
</dbReference>
<keyword evidence="4 10" id="KW-0456">Lyase</keyword>
<evidence type="ECO:0000256" key="7">
    <source>
        <dbReference type="PIRSR" id="PIRSR001362-3"/>
    </source>
</evidence>
<feature type="compositionally biased region" description="Low complexity" evidence="8">
    <location>
        <begin position="550"/>
        <end position="559"/>
    </location>
</feature>
<dbReference type="GO" id="GO:0004451">
    <property type="term" value="F:isocitrate lyase activity"/>
    <property type="evidence" value="ECO:0007669"/>
    <property type="project" value="InterPro"/>
</dbReference>
<dbReference type="InterPro" id="IPR039556">
    <property type="entry name" value="ICL/PEPM"/>
</dbReference>
<feature type="binding site" evidence="6">
    <location>
        <begin position="235"/>
        <end position="236"/>
    </location>
    <ligand>
        <name>substrate</name>
    </ligand>
</feature>
<dbReference type="InterPro" id="IPR015813">
    <property type="entry name" value="Pyrv/PenolPyrv_kinase-like_dom"/>
</dbReference>
<feature type="active site" description="Proton acceptor" evidence="5">
    <location>
        <position position="234"/>
    </location>
</feature>
<keyword evidence="9" id="KW-1133">Transmembrane helix</keyword>
<dbReference type="EMBL" id="NAJN01000911">
    <property type="protein sequence ID" value="TKA67424.1"/>
    <property type="molecule type" value="Genomic_DNA"/>
</dbReference>
<dbReference type="SUPFAM" id="SSF51621">
    <property type="entry name" value="Phosphoenolpyruvate/pyruvate domain"/>
    <property type="match status" value="1"/>
</dbReference>
<evidence type="ECO:0000313" key="10">
    <source>
        <dbReference type="EMBL" id="TKA67424.1"/>
    </source>
</evidence>
<dbReference type="PIRSF" id="PIRSF001362">
    <property type="entry name" value="Isocit_lyase"/>
    <property type="match status" value="1"/>
</dbReference>
<dbReference type="OrthoDB" id="4078635at2759"/>
<dbReference type="GO" id="GO:0019629">
    <property type="term" value="P:propionate catabolic process, 2-methylcitrate cycle"/>
    <property type="evidence" value="ECO:0007669"/>
    <property type="project" value="TreeGrafter"/>
</dbReference>
<keyword evidence="9" id="KW-0472">Membrane</keyword>
<protein>
    <recommendedName>
        <fullName evidence="3">methylisocitrate lyase</fullName>
        <ecNumber evidence="3">4.1.3.30</ecNumber>
    </recommendedName>
</protein>
<reference evidence="10 11" key="1">
    <citation type="submission" date="2017-03" db="EMBL/GenBank/DDBJ databases">
        <title>Genomes of endolithic fungi from Antarctica.</title>
        <authorList>
            <person name="Coleine C."/>
            <person name="Masonjones S."/>
            <person name="Stajich J.E."/>
        </authorList>
    </citation>
    <scope>NUCLEOTIDE SEQUENCE [LARGE SCALE GENOMIC DNA]</scope>
    <source>
        <strain evidence="10 11">CCFEE 5187</strain>
    </source>
</reference>
<evidence type="ECO:0000256" key="1">
    <source>
        <dbReference type="ARBA" id="ARBA00001050"/>
    </source>
</evidence>
<dbReference type="GO" id="GO:0046421">
    <property type="term" value="F:methylisocitrate lyase activity"/>
    <property type="evidence" value="ECO:0007669"/>
    <property type="project" value="UniProtKB-EC"/>
</dbReference>
<dbReference type="InterPro" id="IPR006254">
    <property type="entry name" value="Isocitrate_lyase"/>
</dbReference>
<accession>A0A4U0WUX2</accession>
<dbReference type="Proteomes" id="UP000308768">
    <property type="component" value="Unassembled WGS sequence"/>
</dbReference>
<dbReference type="EC" id="4.1.3.30" evidence="3"/>
<comment type="caution">
    <text evidence="10">The sequence shown here is derived from an EMBL/GenBank/DDBJ whole genome shotgun (WGS) entry which is preliminary data.</text>
</comment>
<sequence>MSSSVLKPVDPPVSTVLPADSFQLLSTADKVGAAEDALFDEQVQHVRDWWASPRYEGIKRPYSAEDIVSKRGTLQQTYPSSLMARKLFNLLNERAKEGKPVHTMGAIDPVQMTQQAPNQEVLYISGWACSSVLTSTNEVSPDFGDYPYNTVPNQVQRLFKAQSMHDRKNFDNRRKLSKEVRAKTPYIDYLRPIIADGDTGHGGLSAVIKLAKLFAENGAAAVHFEDQLHGGKKCGHLAGKVLVPVGDHINRLVAARFQWDMMGCENLVIARTDSESGKLISSAIDVRDHEFIKGVTEETEPLAETLQKMELEGAAGAEIDKFEAAWVKKHKLLTFDEAVVQHLQSEGAPQSTIDEFTSAIAKDRNLPLTRRRKLADKYTKTPVFFDWDIPRTREGFYHYKAGLPAATKRAIEFGPYADLLWLETADPSVEKAAGFSKEIRDVHPGKKLVYNLSPSFNWMGQGFTEEALKSFIWDLAKHGFVLQLISLAGLHSTATITNELSSAFATDGMLAYVNLVQRREKELGCDVLTHQKWSGAGYIDGILGAIQSGSSGSKSMGEGNTETGTFTSSHDKRDGGGVAGGGGKGGKGGGSAGGRDVEMMLLPWTGAMVAAGVGVGVLLSAFG</sequence>
<keyword evidence="9" id="KW-0812">Transmembrane</keyword>
<keyword evidence="11" id="KW-1185">Reference proteome</keyword>